<sequence>MGCQGSQVQILLCRPAFPYPVQLIKSLFAYLHLSLVQNKCKRPAKKTAKYAAIFVWLTHQKNNQVTGSE</sequence>
<reference evidence="1 2" key="1">
    <citation type="submission" date="2016-10" db="EMBL/GenBank/DDBJ databases">
        <title>Pseudoalteromonas amylolytica sp. nov., isolated from the surface seawater.</title>
        <authorList>
            <person name="Wu Y.-H."/>
            <person name="Cheng H."/>
            <person name="Jin X.-B."/>
            <person name="Wang C.-S."/>
            <person name="Xu X.-W."/>
        </authorList>
    </citation>
    <scope>NUCLEOTIDE SEQUENCE [LARGE SCALE GENOMIC DNA]</scope>
    <source>
        <strain evidence="1 2">JCM 12483</strain>
    </source>
</reference>
<evidence type="ECO:0000313" key="2">
    <source>
        <dbReference type="Proteomes" id="UP000180253"/>
    </source>
</evidence>
<organism evidence="1 2">
    <name type="scientific">Pseudoalteromonas byunsanensis</name>
    <dbReference type="NCBI Taxonomy" id="327939"/>
    <lineage>
        <taxon>Bacteria</taxon>
        <taxon>Pseudomonadati</taxon>
        <taxon>Pseudomonadota</taxon>
        <taxon>Gammaproteobacteria</taxon>
        <taxon>Alteromonadales</taxon>
        <taxon>Pseudoalteromonadaceae</taxon>
        <taxon>Pseudoalteromonas</taxon>
    </lineage>
</organism>
<gene>
    <name evidence="1" type="ORF">BIW53_12065</name>
</gene>
<dbReference type="EMBL" id="MNAN01000032">
    <property type="protein sequence ID" value="OHU94765.1"/>
    <property type="molecule type" value="Genomic_DNA"/>
</dbReference>
<dbReference type="Proteomes" id="UP000180253">
    <property type="component" value="Unassembled WGS sequence"/>
</dbReference>
<accession>A0A1S1N534</accession>
<dbReference type="AlphaFoldDB" id="A0A1S1N534"/>
<evidence type="ECO:0000313" key="1">
    <source>
        <dbReference type="EMBL" id="OHU94765.1"/>
    </source>
</evidence>
<protein>
    <submittedName>
        <fullName evidence="1">Uncharacterized protein</fullName>
    </submittedName>
</protein>
<name>A0A1S1N534_9GAMM</name>
<keyword evidence="2" id="KW-1185">Reference proteome</keyword>
<comment type="caution">
    <text evidence="1">The sequence shown here is derived from an EMBL/GenBank/DDBJ whole genome shotgun (WGS) entry which is preliminary data.</text>
</comment>
<proteinExistence type="predicted"/>